<dbReference type="InterPro" id="IPR007356">
    <property type="entry name" value="tRNA_m1G_MeTrfase_euk"/>
</dbReference>
<evidence type="ECO:0000259" key="6">
    <source>
        <dbReference type="PROSITE" id="PS51675"/>
    </source>
</evidence>
<evidence type="ECO:0000256" key="3">
    <source>
        <dbReference type="ARBA" id="ARBA00022679"/>
    </source>
</evidence>
<feature type="domain" description="SAM-dependent MTase TRM10-type" evidence="6">
    <location>
        <begin position="15"/>
        <end position="219"/>
    </location>
</feature>
<dbReference type="GO" id="GO:0002939">
    <property type="term" value="P:tRNA N1-guanine methylation"/>
    <property type="evidence" value="ECO:0007669"/>
    <property type="project" value="TreeGrafter"/>
</dbReference>
<protein>
    <recommendedName>
        <fullName evidence="1">tRNA (guanine(9)-N(1))-methyltransferase</fullName>
        <ecNumber evidence="1">2.1.1.221</ecNumber>
    </recommendedName>
</protein>
<dbReference type="AlphaFoldDB" id="L0AYJ4"/>
<dbReference type="STRING" id="1537102.L0AYJ4"/>
<evidence type="ECO:0000313" key="8">
    <source>
        <dbReference type="Proteomes" id="UP000031512"/>
    </source>
</evidence>
<dbReference type="PROSITE" id="PS51675">
    <property type="entry name" value="SAM_MT_TRM10"/>
    <property type="match status" value="1"/>
</dbReference>
<dbReference type="KEGG" id="beq:BEWA_027980"/>
<dbReference type="Gene3D" id="3.40.1280.30">
    <property type="match status" value="1"/>
</dbReference>
<name>L0AYJ4_THEEQ</name>
<evidence type="ECO:0000256" key="2">
    <source>
        <dbReference type="ARBA" id="ARBA00022603"/>
    </source>
</evidence>
<evidence type="ECO:0000256" key="5">
    <source>
        <dbReference type="ARBA" id="ARBA00048434"/>
    </source>
</evidence>
<keyword evidence="4" id="KW-0949">S-adenosyl-L-methionine</keyword>
<dbReference type="EMBL" id="CP001669">
    <property type="protein sequence ID" value="AFZ79949.1"/>
    <property type="molecule type" value="Genomic_DNA"/>
</dbReference>
<accession>L0AYJ4</accession>
<keyword evidence="8" id="KW-1185">Reference proteome</keyword>
<dbReference type="VEuPathDB" id="PiroplasmaDB:BEWA_027980"/>
<sequence length="220" mass="24611">MEDANGEGKHTNRLDKKDLFINLCKGNATIVIDCEFEQYASEKEAKSLANQIMQSYGANKRADKPFNLIICGIEEGGHLDDALGRISGTENWLCQLTYESIESLLDKEGPCEEGKESICGRELTYLSADATDVLESVDSNNVYVIGGIVDRNRLNGITYNKAKHLGYSCKRLPIKEHIKLNSSHVLSVTACINILLHFYKNNDWKLALQESIPKRKLLDS</sequence>
<dbReference type="Proteomes" id="UP000031512">
    <property type="component" value="Chromosome 1"/>
</dbReference>
<reference evidence="7 8" key="1">
    <citation type="journal article" date="2012" name="BMC Genomics">
        <title>Comparative genomic analysis and phylogenetic position of Theileria equi.</title>
        <authorList>
            <person name="Kappmeyer L.S."/>
            <person name="Thiagarajan M."/>
            <person name="Herndon D.R."/>
            <person name="Ramsay J.D."/>
            <person name="Caler E."/>
            <person name="Djikeng A."/>
            <person name="Gillespie J.J."/>
            <person name="Lau A.O."/>
            <person name="Roalson E.H."/>
            <person name="Silva J.C."/>
            <person name="Silva M.G."/>
            <person name="Suarez C.E."/>
            <person name="Ueti M.W."/>
            <person name="Nene V.M."/>
            <person name="Mealey R.H."/>
            <person name="Knowles D.P."/>
            <person name="Brayton K.A."/>
        </authorList>
    </citation>
    <scope>NUCLEOTIDE SEQUENCE [LARGE SCALE GENOMIC DNA]</scope>
    <source>
        <strain evidence="7 8">WA</strain>
    </source>
</reference>
<dbReference type="RefSeq" id="XP_004829615.1">
    <property type="nucleotide sequence ID" value="XM_004829558.1"/>
</dbReference>
<dbReference type="PANTHER" id="PTHR13563:SF13">
    <property type="entry name" value="TRNA METHYLTRANSFERASE 10 HOMOLOG A"/>
    <property type="match status" value="1"/>
</dbReference>
<dbReference type="GO" id="GO:0005634">
    <property type="term" value="C:nucleus"/>
    <property type="evidence" value="ECO:0007669"/>
    <property type="project" value="TreeGrafter"/>
</dbReference>
<dbReference type="GeneID" id="15807080"/>
<dbReference type="GO" id="GO:0000049">
    <property type="term" value="F:tRNA binding"/>
    <property type="evidence" value="ECO:0007669"/>
    <property type="project" value="TreeGrafter"/>
</dbReference>
<keyword evidence="2" id="KW-0489">Methyltransferase</keyword>
<dbReference type="OrthoDB" id="278300at2759"/>
<evidence type="ECO:0000313" key="7">
    <source>
        <dbReference type="EMBL" id="AFZ79949.1"/>
    </source>
</evidence>
<gene>
    <name evidence="7" type="ORF">BEWA_027980</name>
</gene>
<organism evidence="7 8">
    <name type="scientific">Theileria equi strain WA</name>
    <dbReference type="NCBI Taxonomy" id="1537102"/>
    <lineage>
        <taxon>Eukaryota</taxon>
        <taxon>Sar</taxon>
        <taxon>Alveolata</taxon>
        <taxon>Apicomplexa</taxon>
        <taxon>Aconoidasida</taxon>
        <taxon>Piroplasmida</taxon>
        <taxon>Theileriidae</taxon>
        <taxon>Theileria</taxon>
    </lineage>
</organism>
<dbReference type="GO" id="GO:0052905">
    <property type="term" value="F:tRNA (guanosine(9)-N1)-methyltransferase activity"/>
    <property type="evidence" value="ECO:0007669"/>
    <property type="project" value="UniProtKB-EC"/>
</dbReference>
<dbReference type="InterPro" id="IPR038459">
    <property type="entry name" value="MT_TRM10-typ_sf"/>
</dbReference>
<dbReference type="InterPro" id="IPR028564">
    <property type="entry name" value="MT_TRM10-typ"/>
</dbReference>
<proteinExistence type="predicted"/>
<dbReference type="eggNOG" id="KOG2967">
    <property type="taxonomic scope" value="Eukaryota"/>
</dbReference>
<dbReference type="PANTHER" id="PTHR13563">
    <property type="entry name" value="TRNA (GUANINE-9-) METHYLTRANSFERASE"/>
    <property type="match status" value="1"/>
</dbReference>
<comment type="catalytic activity">
    <reaction evidence="5">
        <text>guanosine(9) in tRNA + S-adenosyl-L-methionine = N(1)-methylguanosine(9) in tRNA + S-adenosyl-L-homocysteine + H(+)</text>
        <dbReference type="Rhea" id="RHEA:43156"/>
        <dbReference type="Rhea" id="RHEA-COMP:10367"/>
        <dbReference type="Rhea" id="RHEA-COMP:10368"/>
        <dbReference type="ChEBI" id="CHEBI:15378"/>
        <dbReference type="ChEBI" id="CHEBI:57856"/>
        <dbReference type="ChEBI" id="CHEBI:59789"/>
        <dbReference type="ChEBI" id="CHEBI:73542"/>
        <dbReference type="ChEBI" id="CHEBI:74269"/>
        <dbReference type="EC" id="2.1.1.221"/>
    </reaction>
</comment>
<evidence type="ECO:0000256" key="1">
    <source>
        <dbReference type="ARBA" id="ARBA00012797"/>
    </source>
</evidence>
<evidence type="ECO:0000256" key="4">
    <source>
        <dbReference type="ARBA" id="ARBA00022691"/>
    </source>
</evidence>
<keyword evidence="3" id="KW-0808">Transferase</keyword>
<dbReference type="CDD" id="cd18089">
    <property type="entry name" value="SPOUT_Trm10-like"/>
    <property type="match status" value="1"/>
</dbReference>
<dbReference type="EC" id="2.1.1.221" evidence="1"/>